<dbReference type="Pfam" id="PF00809">
    <property type="entry name" value="Pterin_bind"/>
    <property type="match status" value="1"/>
</dbReference>
<dbReference type="EC" id="2.5.1.15" evidence="4"/>
<evidence type="ECO:0000256" key="3">
    <source>
        <dbReference type="ARBA" id="ARBA00004763"/>
    </source>
</evidence>
<keyword evidence="5" id="KW-0808">Transferase</keyword>
<evidence type="ECO:0000313" key="10">
    <source>
        <dbReference type="EMBL" id="CAB4979989.1"/>
    </source>
</evidence>
<dbReference type="AlphaFoldDB" id="A0A6J7MND1"/>
<gene>
    <name evidence="10" type="ORF">UFOPK3914_00966</name>
    <name evidence="11" type="ORF">UFOPK4354_01978</name>
</gene>
<evidence type="ECO:0000256" key="4">
    <source>
        <dbReference type="ARBA" id="ARBA00012458"/>
    </source>
</evidence>
<evidence type="ECO:0000256" key="1">
    <source>
        <dbReference type="ARBA" id="ARBA00000012"/>
    </source>
</evidence>
<evidence type="ECO:0000256" key="2">
    <source>
        <dbReference type="ARBA" id="ARBA00001946"/>
    </source>
</evidence>
<dbReference type="PANTHER" id="PTHR20941:SF1">
    <property type="entry name" value="FOLIC ACID SYNTHESIS PROTEIN FOL1"/>
    <property type="match status" value="1"/>
</dbReference>
<comment type="catalytic activity">
    <reaction evidence="1">
        <text>(7,8-dihydropterin-6-yl)methyl diphosphate + 4-aminobenzoate = 7,8-dihydropteroate + diphosphate</text>
        <dbReference type="Rhea" id="RHEA:19949"/>
        <dbReference type="ChEBI" id="CHEBI:17836"/>
        <dbReference type="ChEBI" id="CHEBI:17839"/>
        <dbReference type="ChEBI" id="CHEBI:33019"/>
        <dbReference type="ChEBI" id="CHEBI:72950"/>
        <dbReference type="EC" id="2.5.1.15"/>
    </reaction>
</comment>
<dbReference type="PANTHER" id="PTHR20941">
    <property type="entry name" value="FOLATE SYNTHESIS PROTEINS"/>
    <property type="match status" value="1"/>
</dbReference>
<dbReference type="EMBL" id="CAFBOG010000076">
    <property type="protein sequence ID" value="CAB4979989.1"/>
    <property type="molecule type" value="Genomic_DNA"/>
</dbReference>
<dbReference type="InterPro" id="IPR006390">
    <property type="entry name" value="DHP_synth_dom"/>
</dbReference>
<evidence type="ECO:0000256" key="5">
    <source>
        <dbReference type="ARBA" id="ARBA00022679"/>
    </source>
</evidence>
<organism evidence="10">
    <name type="scientific">freshwater metagenome</name>
    <dbReference type="NCBI Taxonomy" id="449393"/>
    <lineage>
        <taxon>unclassified sequences</taxon>
        <taxon>metagenomes</taxon>
        <taxon>ecological metagenomes</taxon>
    </lineage>
</organism>
<keyword evidence="6" id="KW-0479">Metal-binding</keyword>
<dbReference type="CDD" id="cd00739">
    <property type="entry name" value="DHPS"/>
    <property type="match status" value="1"/>
</dbReference>
<dbReference type="PROSITE" id="PS00792">
    <property type="entry name" value="DHPS_1"/>
    <property type="match status" value="1"/>
</dbReference>
<dbReference type="GO" id="GO:0046654">
    <property type="term" value="P:tetrahydrofolate biosynthetic process"/>
    <property type="evidence" value="ECO:0007669"/>
    <property type="project" value="TreeGrafter"/>
</dbReference>
<feature type="domain" description="Pterin-binding" evidence="9">
    <location>
        <begin position="17"/>
        <end position="271"/>
    </location>
</feature>
<reference evidence="10" key="1">
    <citation type="submission" date="2020-05" db="EMBL/GenBank/DDBJ databases">
        <authorList>
            <person name="Chiriac C."/>
            <person name="Salcher M."/>
            <person name="Ghai R."/>
            <person name="Kavagutti S V."/>
        </authorList>
    </citation>
    <scope>NUCLEOTIDE SEQUENCE</scope>
</reference>
<evidence type="ECO:0000313" key="11">
    <source>
        <dbReference type="EMBL" id="CAB5069321.1"/>
    </source>
</evidence>
<protein>
    <recommendedName>
        <fullName evidence="4">dihydropteroate synthase</fullName>
        <ecNumber evidence="4">2.5.1.15</ecNumber>
    </recommendedName>
</protein>
<dbReference type="PROSITE" id="PS50972">
    <property type="entry name" value="PTERIN_BINDING"/>
    <property type="match status" value="1"/>
</dbReference>
<dbReference type="GO" id="GO:0005829">
    <property type="term" value="C:cytosol"/>
    <property type="evidence" value="ECO:0007669"/>
    <property type="project" value="TreeGrafter"/>
</dbReference>
<evidence type="ECO:0000256" key="8">
    <source>
        <dbReference type="ARBA" id="ARBA00022909"/>
    </source>
</evidence>
<dbReference type="NCBIfam" id="TIGR01496">
    <property type="entry name" value="DHPS"/>
    <property type="match status" value="1"/>
</dbReference>
<keyword evidence="8" id="KW-0289">Folate biosynthesis</keyword>
<dbReference type="GO" id="GO:0046656">
    <property type="term" value="P:folic acid biosynthetic process"/>
    <property type="evidence" value="ECO:0007669"/>
    <property type="project" value="UniProtKB-KW"/>
</dbReference>
<dbReference type="Gene3D" id="3.20.20.20">
    <property type="entry name" value="Dihydropteroate synthase-like"/>
    <property type="match status" value="1"/>
</dbReference>
<sequence>MILELGAAYSFDITYRALVMGILNRTPDSFFDGGQYFDFDGFIEKADGLVRDGADFLDVGGVKAGPGPEVSTEEELERVVPAIAALRSRFDLPISVDTWNPVVLRESLSAGASVGNDISGFAHPDYLPICAEFDASVVATHIRLGPRIPDPEPVYENLQVEVRAFLQGRAEAALAAGIPHQRIMVDDGMDLGKTEPQSLELLRSSEHLASLGYATFLSASNKRFLGALLGTEVTDRRQASHAAHALGIAKGCRVLRAHDVVGARRTADILAALLQAHSEGPDSSDQSALRAS</sequence>
<evidence type="ECO:0000256" key="6">
    <source>
        <dbReference type="ARBA" id="ARBA00022723"/>
    </source>
</evidence>
<dbReference type="InterPro" id="IPR000489">
    <property type="entry name" value="Pterin-binding_dom"/>
</dbReference>
<dbReference type="InterPro" id="IPR011005">
    <property type="entry name" value="Dihydropteroate_synth-like_sf"/>
</dbReference>
<dbReference type="GO" id="GO:0046872">
    <property type="term" value="F:metal ion binding"/>
    <property type="evidence" value="ECO:0007669"/>
    <property type="project" value="UniProtKB-KW"/>
</dbReference>
<evidence type="ECO:0000256" key="7">
    <source>
        <dbReference type="ARBA" id="ARBA00022842"/>
    </source>
</evidence>
<accession>A0A6J7MND1</accession>
<proteinExistence type="predicted"/>
<dbReference type="EMBL" id="CAFBQW010000319">
    <property type="protein sequence ID" value="CAB5069321.1"/>
    <property type="molecule type" value="Genomic_DNA"/>
</dbReference>
<dbReference type="SUPFAM" id="SSF51717">
    <property type="entry name" value="Dihydropteroate synthetase-like"/>
    <property type="match status" value="1"/>
</dbReference>
<name>A0A6J7MND1_9ZZZZ</name>
<comment type="pathway">
    <text evidence="3">Cofactor biosynthesis; tetrahydrofolate biosynthesis; 7,8-dihydrofolate from 2-amino-4-hydroxy-6-hydroxymethyl-7,8-dihydropteridine diphosphate and 4-aminobenzoate: step 1/2.</text>
</comment>
<evidence type="ECO:0000259" key="9">
    <source>
        <dbReference type="PROSITE" id="PS50972"/>
    </source>
</evidence>
<dbReference type="GO" id="GO:0004156">
    <property type="term" value="F:dihydropteroate synthase activity"/>
    <property type="evidence" value="ECO:0007669"/>
    <property type="project" value="UniProtKB-EC"/>
</dbReference>
<dbReference type="InterPro" id="IPR045031">
    <property type="entry name" value="DHP_synth-like"/>
</dbReference>
<comment type="cofactor">
    <cofactor evidence="2">
        <name>Mg(2+)</name>
        <dbReference type="ChEBI" id="CHEBI:18420"/>
    </cofactor>
</comment>
<keyword evidence="7" id="KW-0460">Magnesium</keyword>